<evidence type="ECO:0000313" key="2">
    <source>
        <dbReference type="EMBL" id="KAF8788881.1"/>
    </source>
</evidence>
<gene>
    <name evidence="2" type="ORF">HNY73_006875</name>
</gene>
<dbReference type="SMART" id="SM00225">
    <property type="entry name" value="BTB"/>
    <property type="match status" value="1"/>
</dbReference>
<dbReference type="SUPFAM" id="SSF54695">
    <property type="entry name" value="POZ domain"/>
    <property type="match status" value="1"/>
</dbReference>
<keyword evidence="3" id="KW-1185">Reference proteome</keyword>
<dbReference type="PANTHER" id="PTHR24413">
    <property type="entry name" value="SPECKLE-TYPE POZ PROTEIN"/>
    <property type="match status" value="1"/>
</dbReference>
<dbReference type="InterPro" id="IPR011333">
    <property type="entry name" value="SKP1/BTB/POZ_sf"/>
</dbReference>
<accession>A0A8T0FD92</accession>
<protein>
    <submittedName>
        <fullName evidence="2">Protein roadkill like protein</fullName>
    </submittedName>
</protein>
<comment type="caution">
    <text evidence="2">The sequence shown here is derived from an EMBL/GenBank/DDBJ whole genome shotgun (WGS) entry which is preliminary data.</text>
</comment>
<dbReference type="CDD" id="cd18186">
    <property type="entry name" value="BTB_POZ_ZBTB_KLHL-like"/>
    <property type="match status" value="1"/>
</dbReference>
<dbReference type="Proteomes" id="UP000807504">
    <property type="component" value="Unassembled WGS sequence"/>
</dbReference>
<feature type="domain" description="BTB" evidence="1">
    <location>
        <begin position="322"/>
        <end position="383"/>
    </location>
</feature>
<dbReference type="Pfam" id="PF00651">
    <property type="entry name" value="BTB"/>
    <property type="match status" value="1"/>
</dbReference>
<reference evidence="2" key="1">
    <citation type="journal article" date="2020" name="bioRxiv">
        <title>Chromosome-level reference genome of the European wasp spider Argiope bruennichi: a resource for studies on range expansion and evolutionary adaptation.</title>
        <authorList>
            <person name="Sheffer M.M."/>
            <person name="Hoppe A."/>
            <person name="Krehenwinkel H."/>
            <person name="Uhl G."/>
            <person name="Kuss A.W."/>
            <person name="Jensen L."/>
            <person name="Jensen C."/>
            <person name="Gillespie R.G."/>
            <person name="Hoff K.J."/>
            <person name="Prost S."/>
        </authorList>
    </citation>
    <scope>NUCLEOTIDE SEQUENCE</scope>
</reference>
<dbReference type="EMBL" id="JABXBU010000012">
    <property type="protein sequence ID" value="KAF8788881.1"/>
    <property type="molecule type" value="Genomic_DNA"/>
</dbReference>
<proteinExistence type="predicted"/>
<name>A0A8T0FD92_ARGBR</name>
<dbReference type="Gene3D" id="3.30.710.10">
    <property type="entry name" value="Potassium Channel Kv1.1, Chain A"/>
    <property type="match status" value="1"/>
</dbReference>
<organism evidence="2 3">
    <name type="scientific">Argiope bruennichi</name>
    <name type="common">Wasp spider</name>
    <name type="synonym">Aranea bruennichi</name>
    <dbReference type="NCBI Taxonomy" id="94029"/>
    <lineage>
        <taxon>Eukaryota</taxon>
        <taxon>Metazoa</taxon>
        <taxon>Ecdysozoa</taxon>
        <taxon>Arthropoda</taxon>
        <taxon>Chelicerata</taxon>
        <taxon>Arachnida</taxon>
        <taxon>Araneae</taxon>
        <taxon>Araneomorphae</taxon>
        <taxon>Entelegynae</taxon>
        <taxon>Araneoidea</taxon>
        <taxon>Araneidae</taxon>
        <taxon>Argiope</taxon>
    </lineage>
</organism>
<dbReference type="AlphaFoldDB" id="A0A8T0FD92"/>
<evidence type="ECO:0000259" key="1">
    <source>
        <dbReference type="PROSITE" id="PS50097"/>
    </source>
</evidence>
<evidence type="ECO:0000313" key="3">
    <source>
        <dbReference type="Proteomes" id="UP000807504"/>
    </source>
</evidence>
<reference evidence="2" key="2">
    <citation type="submission" date="2020-06" db="EMBL/GenBank/DDBJ databases">
        <authorList>
            <person name="Sheffer M."/>
        </authorList>
    </citation>
    <scope>NUCLEOTIDE SEQUENCE</scope>
</reference>
<dbReference type="PROSITE" id="PS50097">
    <property type="entry name" value="BTB"/>
    <property type="match status" value="1"/>
</dbReference>
<dbReference type="InterPro" id="IPR000210">
    <property type="entry name" value="BTB/POZ_dom"/>
</dbReference>
<sequence>MFVGLGQKEKLTWIVHVPTLAEWSRKYVSPRFETTGGVCWRIRLWSEFISGGDIHFCSLTREKDNGPPEVHYSFYFALSVGKERPEDGARLKKSPTNKTFSEGSEVCFFLPSLGKIRRSVDPVKLILNFHLQRHSFQSLRANSFSVSTVMVIATKISHHCLRNNLYDGEKDVSVPEEKNITEDIQRNVLESHRNRIRVGGRDDEANPWYPIFYQMNVNTLLHEAKCHLLDIHDQIYVSSELQRYETGPARAREDRIHVIEKEDLFKNADILSREGEISLLMELKGACRITRSGRSVSLFSPRKEADLCHDMTRFFQSRSKNANVKIRAGGKILKAHKEILAARSPVFSAMLSTSMKEKMLNIIDIEDLNLQTMKNFLKFLYSGSFKNYMKWKGVRNLYLAADKYFALSLCRMCSRKLASCASVGNCEQLRILSNIFEDKELQLVVKCFDLCK</sequence>